<proteinExistence type="predicted"/>
<evidence type="ECO:0008006" key="3">
    <source>
        <dbReference type="Google" id="ProtNLM"/>
    </source>
</evidence>
<dbReference type="EMBL" id="DRNO01000085">
    <property type="protein sequence ID" value="HFC03468.1"/>
    <property type="molecule type" value="Genomic_DNA"/>
</dbReference>
<evidence type="ECO:0000256" key="1">
    <source>
        <dbReference type="SAM" id="Phobius"/>
    </source>
</evidence>
<feature type="transmembrane region" description="Helical" evidence="1">
    <location>
        <begin position="87"/>
        <end position="107"/>
    </location>
</feature>
<name>A0A7V2SKL1_9BACT</name>
<accession>A0A7V2SKL1</accession>
<comment type="caution">
    <text evidence="2">The sequence shown here is derived from an EMBL/GenBank/DDBJ whole genome shotgun (WGS) entry which is preliminary data.</text>
</comment>
<sequence>MQGMLMSKAVRLNGKKIKRFARRPWLLYLFLLPLFFSVAASLFEAEYGRFLVKLGLFALFAGSVTLIDRGLSEGHRYEEAVICKAPFPYKSVGALTLGITVFLLAFLVDGAGVFRSLFLAVLTSAGVLLNYGLDPRRDKLPRNSGVEPELLLKSLNEAEATLAEIVEAKEEIRDPSLEQALDHAVANAREILDTLKADPRDIRVARKFLVVYLEGIRTVIRQYNDLDSTLIDESIRTRLLSLLEDAKLRFEKELERLRSNDLFDLDVQIDALKEQLKH</sequence>
<keyword evidence="1" id="KW-1133">Transmembrane helix</keyword>
<gene>
    <name evidence="2" type="ORF">ENJ74_01220</name>
</gene>
<dbReference type="Pfam" id="PF10112">
    <property type="entry name" value="Halogen_Hydrol"/>
    <property type="match status" value="1"/>
</dbReference>
<organism evidence="2">
    <name type="scientific">Nitratifractor salsuginis</name>
    <dbReference type="NCBI Taxonomy" id="269261"/>
    <lineage>
        <taxon>Bacteria</taxon>
        <taxon>Pseudomonadati</taxon>
        <taxon>Campylobacterota</taxon>
        <taxon>Epsilonproteobacteria</taxon>
        <taxon>Campylobacterales</taxon>
        <taxon>Sulfurovaceae</taxon>
        <taxon>Nitratifractor</taxon>
    </lineage>
</organism>
<dbReference type="InterPro" id="IPR018770">
    <property type="entry name" value="ChloroindolylP_hydrolase"/>
</dbReference>
<keyword evidence="1" id="KW-0812">Transmembrane</keyword>
<feature type="transmembrane region" description="Helical" evidence="1">
    <location>
        <begin position="113"/>
        <end position="133"/>
    </location>
</feature>
<evidence type="ECO:0000313" key="2">
    <source>
        <dbReference type="EMBL" id="HFC03468.1"/>
    </source>
</evidence>
<reference evidence="2" key="1">
    <citation type="journal article" date="2020" name="mSystems">
        <title>Genome- and Community-Level Interaction Insights into Carbon Utilization and Element Cycling Functions of Hydrothermarchaeota in Hydrothermal Sediment.</title>
        <authorList>
            <person name="Zhou Z."/>
            <person name="Liu Y."/>
            <person name="Xu W."/>
            <person name="Pan J."/>
            <person name="Luo Z.H."/>
            <person name="Li M."/>
        </authorList>
    </citation>
    <scope>NUCLEOTIDE SEQUENCE [LARGE SCALE GENOMIC DNA]</scope>
    <source>
        <strain evidence="2">HyVt-513</strain>
    </source>
</reference>
<dbReference type="AlphaFoldDB" id="A0A7V2SKL1"/>
<feature type="transmembrane region" description="Helical" evidence="1">
    <location>
        <begin position="50"/>
        <end position="67"/>
    </location>
</feature>
<keyword evidence="1" id="KW-0472">Membrane</keyword>
<protein>
    <recommendedName>
        <fullName evidence="3">5-bromo-4-chloroindolyl phosphate hydrolysis protein</fullName>
    </recommendedName>
</protein>
<dbReference type="Proteomes" id="UP000885722">
    <property type="component" value="Unassembled WGS sequence"/>
</dbReference>